<dbReference type="InterPro" id="IPR050482">
    <property type="entry name" value="Sensor_HK_TwoCompSys"/>
</dbReference>
<dbReference type="EMBL" id="BSEC01000004">
    <property type="protein sequence ID" value="GLI95629.1"/>
    <property type="molecule type" value="Genomic_DNA"/>
</dbReference>
<gene>
    <name evidence="9" type="ORF">LMG27198_46210</name>
</gene>
<dbReference type="CDD" id="cd16917">
    <property type="entry name" value="HATPase_UhpB-NarQ-NarX-like"/>
    <property type="match status" value="1"/>
</dbReference>
<dbReference type="InterPro" id="IPR003594">
    <property type="entry name" value="HATPase_dom"/>
</dbReference>
<dbReference type="InterPro" id="IPR036890">
    <property type="entry name" value="HATPase_C_sf"/>
</dbReference>
<reference evidence="9" key="1">
    <citation type="journal article" date="2023" name="Int. J. Syst. Evol. Microbiol.">
        <title>Methylocystis iwaonis sp. nov., a type II methane-oxidizing bacterium from surface soil of a rice paddy field in Japan, and emended description of the genus Methylocystis (ex Whittenbury et al. 1970) Bowman et al. 1993.</title>
        <authorList>
            <person name="Kaise H."/>
            <person name="Sawadogo J.B."/>
            <person name="Alam M.S."/>
            <person name="Ueno C."/>
            <person name="Dianou D."/>
            <person name="Shinjo R."/>
            <person name="Asakawa S."/>
        </authorList>
    </citation>
    <scope>NUCLEOTIDE SEQUENCE</scope>
    <source>
        <strain evidence="9">LMG27198</strain>
    </source>
</reference>
<feature type="coiled-coil region" evidence="6">
    <location>
        <begin position="208"/>
        <end position="242"/>
    </location>
</feature>
<evidence type="ECO:0000256" key="5">
    <source>
        <dbReference type="ARBA" id="ARBA00023012"/>
    </source>
</evidence>
<keyword evidence="3" id="KW-0808">Transferase</keyword>
<dbReference type="AlphaFoldDB" id="A0A9W6GZ92"/>
<dbReference type="PANTHER" id="PTHR24421">
    <property type="entry name" value="NITRATE/NITRITE SENSOR PROTEIN NARX-RELATED"/>
    <property type="match status" value="1"/>
</dbReference>
<dbReference type="SMART" id="SM00387">
    <property type="entry name" value="HATPase_c"/>
    <property type="match status" value="1"/>
</dbReference>
<organism evidence="9 10">
    <name type="scientific">Methylocystis echinoides</name>
    <dbReference type="NCBI Taxonomy" id="29468"/>
    <lineage>
        <taxon>Bacteria</taxon>
        <taxon>Pseudomonadati</taxon>
        <taxon>Pseudomonadota</taxon>
        <taxon>Alphaproteobacteria</taxon>
        <taxon>Hyphomicrobiales</taxon>
        <taxon>Methylocystaceae</taxon>
        <taxon>Methylocystis</taxon>
    </lineage>
</organism>
<protein>
    <submittedName>
        <fullName evidence="9">Sensor histidine kinase</fullName>
    </submittedName>
</protein>
<proteinExistence type="predicted"/>
<evidence type="ECO:0000256" key="3">
    <source>
        <dbReference type="ARBA" id="ARBA00022679"/>
    </source>
</evidence>
<evidence type="ECO:0000256" key="1">
    <source>
        <dbReference type="ARBA" id="ARBA00004370"/>
    </source>
</evidence>
<keyword evidence="5" id="KW-0902">Two-component regulatory system</keyword>
<evidence type="ECO:0000256" key="2">
    <source>
        <dbReference type="ARBA" id="ARBA00022553"/>
    </source>
</evidence>
<keyword evidence="7" id="KW-0472">Membrane</keyword>
<evidence type="ECO:0000256" key="7">
    <source>
        <dbReference type="SAM" id="Phobius"/>
    </source>
</evidence>
<accession>A0A9W6GZ92</accession>
<keyword evidence="2" id="KW-0597">Phosphoprotein</keyword>
<dbReference type="GO" id="GO:0000155">
    <property type="term" value="F:phosphorelay sensor kinase activity"/>
    <property type="evidence" value="ECO:0007669"/>
    <property type="project" value="InterPro"/>
</dbReference>
<keyword evidence="4 9" id="KW-0418">Kinase</keyword>
<sequence length="463" mass="50909">MISLKASSNWLVSVALIATLLINLLVQLLHAGPRIRAEAGSNLRLTREFVLKSIANIPETDNPVPPLQSLFANLGDLRHVEIKILGAKDPTPGHWSQLNHDRYHDLPEWFVKVAGAAPRVILIPLVRGTHDYGRVAIVSNPLDELEEIWSDMTWLASISVVATLMILIVVIFLIRFALSPFNALQAGLAELEAGRSGVKIPVRGASEFRNISNALNSLAATLDRVKNENKRLVSELIEVQDNERKEIGRDLHDEAGPCLFSIRAAVTALQDSVSQGVLDRDRVAHLSSIIDRSSTTLQLLFRGLLDRLRPKGLTELGLEPALRSLFATWELSHPEVALRLALPHDLSSLDKNTAFTAYRIVQEGVTNIFRHANADWGQVKLNFALGDVGAKETDADQDSEPRLEICIEDNGAGISDKPKMGMGLLGMRERVYALGGMFEVTKRSAGGTLVRALIPLVEDDEEE</sequence>
<keyword evidence="10" id="KW-1185">Reference proteome</keyword>
<dbReference type="Gene3D" id="3.30.565.10">
    <property type="entry name" value="Histidine kinase-like ATPase, C-terminal domain"/>
    <property type="match status" value="1"/>
</dbReference>
<dbReference type="Gene3D" id="6.10.340.10">
    <property type="match status" value="1"/>
</dbReference>
<evidence type="ECO:0000313" key="10">
    <source>
        <dbReference type="Proteomes" id="UP001144323"/>
    </source>
</evidence>
<evidence type="ECO:0000259" key="8">
    <source>
        <dbReference type="PROSITE" id="PS50885"/>
    </source>
</evidence>
<evidence type="ECO:0000313" key="9">
    <source>
        <dbReference type="EMBL" id="GLI95629.1"/>
    </source>
</evidence>
<dbReference type="PROSITE" id="PS50885">
    <property type="entry name" value="HAMP"/>
    <property type="match status" value="1"/>
</dbReference>
<comment type="subcellular location">
    <subcellularLocation>
        <location evidence="1">Membrane</location>
    </subcellularLocation>
</comment>
<dbReference type="SUPFAM" id="SSF55874">
    <property type="entry name" value="ATPase domain of HSP90 chaperone/DNA topoisomerase II/histidine kinase"/>
    <property type="match status" value="1"/>
</dbReference>
<dbReference type="PANTHER" id="PTHR24421:SF58">
    <property type="entry name" value="SIGNAL TRANSDUCTION HISTIDINE-PROTEIN KINASE_PHOSPHATASE UHPB"/>
    <property type="match status" value="1"/>
</dbReference>
<comment type="caution">
    <text evidence="9">The sequence shown here is derived from an EMBL/GenBank/DDBJ whole genome shotgun (WGS) entry which is preliminary data.</text>
</comment>
<dbReference type="Pfam" id="PF07730">
    <property type="entry name" value="HisKA_3"/>
    <property type="match status" value="1"/>
</dbReference>
<feature type="domain" description="HAMP" evidence="8">
    <location>
        <begin position="175"/>
        <end position="227"/>
    </location>
</feature>
<evidence type="ECO:0000256" key="4">
    <source>
        <dbReference type="ARBA" id="ARBA00022777"/>
    </source>
</evidence>
<name>A0A9W6GZ92_9HYPH</name>
<dbReference type="Proteomes" id="UP001144323">
    <property type="component" value="Unassembled WGS sequence"/>
</dbReference>
<feature type="transmembrane region" description="Helical" evidence="7">
    <location>
        <begin position="154"/>
        <end position="178"/>
    </location>
</feature>
<keyword evidence="7" id="KW-0812">Transmembrane</keyword>
<keyword evidence="6" id="KW-0175">Coiled coil</keyword>
<evidence type="ECO:0000256" key="6">
    <source>
        <dbReference type="SAM" id="Coils"/>
    </source>
</evidence>
<dbReference type="InterPro" id="IPR003660">
    <property type="entry name" value="HAMP_dom"/>
</dbReference>
<keyword evidence="7" id="KW-1133">Transmembrane helix</keyword>
<dbReference type="GO" id="GO:0046983">
    <property type="term" value="F:protein dimerization activity"/>
    <property type="evidence" value="ECO:0007669"/>
    <property type="project" value="InterPro"/>
</dbReference>
<dbReference type="InterPro" id="IPR011712">
    <property type="entry name" value="Sig_transdc_His_kin_sub3_dim/P"/>
</dbReference>
<dbReference type="Pfam" id="PF02518">
    <property type="entry name" value="HATPase_c"/>
    <property type="match status" value="1"/>
</dbReference>
<dbReference type="GO" id="GO:0016020">
    <property type="term" value="C:membrane"/>
    <property type="evidence" value="ECO:0007669"/>
    <property type="project" value="UniProtKB-SubCell"/>
</dbReference>